<evidence type="ECO:0000313" key="7">
    <source>
        <dbReference type="EMBL" id="WGH92764.1"/>
    </source>
</evidence>
<dbReference type="GO" id="GO:0046912">
    <property type="term" value="F:acyltransferase activity, acyl groups converted into alkyl on transfer"/>
    <property type="evidence" value="ECO:0007669"/>
    <property type="project" value="InterPro"/>
</dbReference>
<evidence type="ECO:0000313" key="8">
    <source>
        <dbReference type="Proteomes" id="UP001224674"/>
    </source>
</evidence>
<dbReference type="InterPro" id="IPR013785">
    <property type="entry name" value="Aldolase_TIM"/>
</dbReference>
<keyword evidence="8" id="KW-1185">Reference proteome</keyword>
<evidence type="ECO:0000259" key="6">
    <source>
        <dbReference type="PROSITE" id="PS50991"/>
    </source>
</evidence>
<dbReference type="Pfam" id="PF00682">
    <property type="entry name" value="HMGL-like"/>
    <property type="match status" value="1"/>
</dbReference>
<protein>
    <submittedName>
        <fullName evidence="7">Hydroxymethylglutaryl-CoA lyase</fullName>
    </submittedName>
</protein>
<dbReference type="GO" id="GO:0004419">
    <property type="term" value="F:hydroxymethylglutaryl-CoA lyase activity"/>
    <property type="evidence" value="ECO:0007669"/>
    <property type="project" value="TreeGrafter"/>
</dbReference>
<organism evidence="7 8">
    <name type="scientific">Auritidibacter ignavus</name>
    <dbReference type="NCBI Taxonomy" id="678932"/>
    <lineage>
        <taxon>Bacteria</taxon>
        <taxon>Bacillati</taxon>
        <taxon>Actinomycetota</taxon>
        <taxon>Actinomycetes</taxon>
        <taxon>Micrococcales</taxon>
        <taxon>Micrococcaceae</taxon>
        <taxon>Auritidibacter</taxon>
    </lineage>
</organism>
<feature type="domain" description="Pyruvate carboxyltransferase" evidence="6">
    <location>
        <begin position="18"/>
        <end position="291"/>
    </location>
</feature>
<evidence type="ECO:0000256" key="2">
    <source>
        <dbReference type="ARBA" id="ARBA00022679"/>
    </source>
</evidence>
<dbReference type="GeneID" id="83696293"/>
<sequence length="324" mass="34232">MTEPAPSLAQAWNLPSSTTVVDVGLRDGLQAVAEPLDTSRKVEIADRLVAAGCTELEVCSFAHPKVLPQLADAAEIVAELDRLPWRDAVTLRGLAPNLTGARRAVETSLDEIAVVIPAEDGMALKNQSATTEQLLDHLPEMVRVVQQAGKRIIVAVACAYFSPCYGEVSAPMRDRVIQAAVDLGVDKIYLANTTGVEHPGEVYSGLAQARAHYPHVSFGTHVHNRNGAATANALAALAAGAGWLETSVAALGGDLWFPGDPAVLGNMATEDLIHLLETMGIATGINLTEIRSIAADLVDFTGFPSSSFVLRGGTREDLAGARWQ</sequence>
<gene>
    <name evidence="7" type="ORF">QDX21_10735</name>
</gene>
<dbReference type="InterPro" id="IPR043594">
    <property type="entry name" value="HMGL"/>
</dbReference>
<dbReference type="PANTHER" id="PTHR42738:SF7">
    <property type="entry name" value="HYDROXYMETHYLGLUTARYL-COA LYASE"/>
    <property type="match status" value="1"/>
</dbReference>
<keyword evidence="2 5" id="KW-0808">Transferase</keyword>
<dbReference type="GO" id="GO:0046951">
    <property type="term" value="P:ketone body biosynthetic process"/>
    <property type="evidence" value="ECO:0007669"/>
    <property type="project" value="TreeGrafter"/>
</dbReference>
<dbReference type="EMBL" id="CP122566">
    <property type="protein sequence ID" value="WGH92764.1"/>
    <property type="molecule type" value="Genomic_DNA"/>
</dbReference>
<evidence type="ECO:0000256" key="5">
    <source>
        <dbReference type="RuleBase" id="RU003523"/>
    </source>
</evidence>
<comment type="similarity">
    <text evidence="1">Belongs to the HMG-CoA lyase family.</text>
</comment>
<dbReference type="PROSITE" id="PS50991">
    <property type="entry name" value="PYR_CT"/>
    <property type="match status" value="1"/>
</dbReference>
<evidence type="ECO:0000256" key="3">
    <source>
        <dbReference type="ARBA" id="ARBA00022723"/>
    </source>
</evidence>
<dbReference type="Gene3D" id="3.20.20.70">
    <property type="entry name" value="Aldolase class I"/>
    <property type="match status" value="1"/>
</dbReference>
<accession>A0AAJ6AI81</accession>
<proteinExistence type="inferred from homology"/>
<dbReference type="RefSeq" id="WP_110110718.1">
    <property type="nucleotide sequence ID" value="NZ_CP122563.1"/>
</dbReference>
<name>A0AAJ6AI81_9MICC</name>
<dbReference type="InterPro" id="IPR000891">
    <property type="entry name" value="PYR_CT"/>
</dbReference>
<dbReference type="InterPro" id="IPR002034">
    <property type="entry name" value="AIPM/Hcit_synth_CS"/>
</dbReference>
<dbReference type="GO" id="GO:0046872">
    <property type="term" value="F:metal ion binding"/>
    <property type="evidence" value="ECO:0007669"/>
    <property type="project" value="UniProtKB-KW"/>
</dbReference>
<reference evidence="7 8" key="1">
    <citation type="submission" date="2023-03" db="EMBL/GenBank/DDBJ databases">
        <title>Complete genome sequences of several Auritidibacter ignavus strains isolated from ear infections.</title>
        <authorList>
            <person name="Baehr T."/>
            <person name="Baumhoegger A.M."/>
        </authorList>
    </citation>
    <scope>NUCLEOTIDE SEQUENCE [LARGE SCALE GENOMIC DNA]</scope>
    <source>
        <strain evidence="7 8">BABAE-6</strain>
    </source>
</reference>
<keyword evidence="3" id="KW-0479">Metal-binding</keyword>
<evidence type="ECO:0000256" key="4">
    <source>
        <dbReference type="ARBA" id="ARBA00023239"/>
    </source>
</evidence>
<evidence type="ECO:0000256" key="1">
    <source>
        <dbReference type="ARBA" id="ARBA00009405"/>
    </source>
</evidence>
<comment type="similarity">
    <text evidence="5">Belongs to the alpha-IPM synthase/homocitrate synthase family.</text>
</comment>
<dbReference type="PANTHER" id="PTHR42738">
    <property type="entry name" value="HYDROXYMETHYLGLUTARYL-COA LYASE"/>
    <property type="match status" value="1"/>
</dbReference>
<dbReference type="PROSITE" id="PS00815">
    <property type="entry name" value="AIPM_HOMOCIT_SYNTH_1"/>
    <property type="match status" value="1"/>
</dbReference>
<dbReference type="SUPFAM" id="SSF51569">
    <property type="entry name" value="Aldolase"/>
    <property type="match status" value="1"/>
</dbReference>
<dbReference type="AlphaFoldDB" id="A0AAJ6AI81"/>
<dbReference type="Proteomes" id="UP001224674">
    <property type="component" value="Chromosome"/>
</dbReference>
<dbReference type="GO" id="GO:0006552">
    <property type="term" value="P:L-leucine catabolic process"/>
    <property type="evidence" value="ECO:0007669"/>
    <property type="project" value="TreeGrafter"/>
</dbReference>
<keyword evidence="4 7" id="KW-0456">Lyase</keyword>